<dbReference type="SMART" id="SM00220">
    <property type="entry name" value="S_TKc"/>
    <property type="match status" value="1"/>
</dbReference>
<dbReference type="InterPro" id="IPR000719">
    <property type="entry name" value="Prot_kinase_dom"/>
</dbReference>
<dbReference type="GO" id="GO:0005524">
    <property type="term" value="F:ATP binding"/>
    <property type="evidence" value="ECO:0007669"/>
    <property type="project" value="UniProtKB-UniRule"/>
</dbReference>
<name>A0A481Z9H8_9VIRU</name>
<dbReference type="GO" id="GO:0004672">
    <property type="term" value="F:protein kinase activity"/>
    <property type="evidence" value="ECO:0007669"/>
    <property type="project" value="InterPro"/>
</dbReference>
<dbReference type="EMBL" id="MK500577">
    <property type="protein sequence ID" value="QBK92457.1"/>
    <property type="molecule type" value="Genomic_DNA"/>
</dbReference>
<evidence type="ECO:0000259" key="2">
    <source>
        <dbReference type="SMART" id="SM00220"/>
    </source>
</evidence>
<reference evidence="3" key="1">
    <citation type="journal article" date="2019" name="MBio">
        <title>Virus Genomes from Deep Sea Sediments Expand the Ocean Megavirome and Support Independent Origins of Viral Gigantism.</title>
        <authorList>
            <person name="Backstrom D."/>
            <person name="Yutin N."/>
            <person name="Jorgensen S.L."/>
            <person name="Dharamshi J."/>
            <person name="Homa F."/>
            <person name="Zaremba-Niedwiedzka K."/>
            <person name="Spang A."/>
            <person name="Wolf Y.I."/>
            <person name="Koonin E.V."/>
            <person name="Ettema T.J."/>
        </authorList>
    </citation>
    <scope>NUCLEOTIDE SEQUENCE</scope>
</reference>
<dbReference type="InterPro" id="IPR017441">
    <property type="entry name" value="Protein_kinase_ATP_BS"/>
</dbReference>
<dbReference type="Gene3D" id="1.10.510.10">
    <property type="entry name" value="Transferase(Phosphotransferase) domain 1"/>
    <property type="match status" value="1"/>
</dbReference>
<gene>
    <name evidence="3" type="ORF">LCPAC401_00950</name>
</gene>
<proteinExistence type="predicted"/>
<dbReference type="InterPro" id="IPR011009">
    <property type="entry name" value="Kinase-like_dom_sf"/>
</dbReference>
<evidence type="ECO:0000256" key="1">
    <source>
        <dbReference type="PROSITE-ProRule" id="PRU10141"/>
    </source>
</evidence>
<evidence type="ECO:0000313" key="3">
    <source>
        <dbReference type="EMBL" id="QBK92457.1"/>
    </source>
</evidence>
<keyword evidence="3" id="KW-0808">Transferase</keyword>
<feature type="domain" description="Protein kinase" evidence="2">
    <location>
        <begin position="45"/>
        <end position="400"/>
    </location>
</feature>
<protein>
    <submittedName>
        <fullName evidence="3">Protein kinase</fullName>
    </submittedName>
</protein>
<accession>A0A481Z9H8</accession>
<keyword evidence="3" id="KW-0418">Kinase</keyword>
<dbReference type="SUPFAM" id="SSF56112">
    <property type="entry name" value="Protein kinase-like (PK-like)"/>
    <property type="match status" value="1"/>
</dbReference>
<dbReference type="PROSITE" id="PS00107">
    <property type="entry name" value="PROTEIN_KINASE_ATP"/>
    <property type="match status" value="1"/>
</dbReference>
<feature type="binding site" evidence="1">
    <location>
        <position position="74"/>
    </location>
    <ligand>
        <name>ATP</name>
        <dbReference type="ChEBI" id="CHEBI:30616"/>
    </ligand>
</feature>
<keyword evidence="1" id="KW-0067">ATP-binding</keyword>
<sequence length="417" mass="47562">MFQESSPTIMRRRSSDVIKRFNSRTSVVDIISNQSPLCSKIDNSIVLTEKLGSGGYSIVWSAELENKENIVAVKIPYGSLEIINVEFEEKEEILSRFALRNSKFNEQLTIKLNGDNPNRIIKKGDILRVPKFSRRCLTTVDISLETITVPKGTYLCEDTIYSEFLIGLLCSNLARSRSINFINIMDLSMCPESKSKISYMFQERMMNSLEYGLIKIDGSILIQIFHAIACYQENYAISHNDLHTGNILYTKYVGLGETTHLAFVLDDVILYIPKPEYIFKISDFGQSCKYSDFIILNYEVVNNESPVPVPVNYSAFFDLGTIIIALLHRSPISLLLLKCITYIFQDDLGPESEYHNYMSDSNHPLAKYFNIVNQLPFLHTLDESPLSDMSAYKLLRSHVFNKFRNRPIGNVVIVATI</sequence>
<organism evidence="3">
    <name type="scientific">Pithovirus LCPAC401</name>
    <dbReference type="NCBI Taxonomy" id="2506595"/>
    <lineage>
        <taxon>Viruses</taxon>
        <taxon>Pithoviruses</taxon>
    </lineage>
</organism>
<keyword evidence="1" id="KW-0547">Nucleotide-binding</keyword>